<dbReference type="Proteomes" id="UP000235672">
    <property type="component" value="Unassembled WGS sequence"/>
</dbReference>
<feature type="region of interest" description="Disordered" evidence="1">
    <location>
        <begin position="362"/>
        <end position="385"/>
    </location>
</feature>
<proteinExistence type="predicted"/>
<feature type="transmembrane region" description="Helical" evidence="2">
    <location>
        <begin position="253"/>
        <end position="273"/>
    </location>
</feature>
<feature type="transmembrane region" description="Helical" evidence="2">
    <location>
        <begin position="279"/>
        <end position="298"/>
    </location>
</feature>
<evidence type="ECO:0000313" key="4">
    <source>
        <dbReference type="Proteomes" id="UP000235672"/>
    </source>
</evidence>
<feature type="transmembrane region" description="Helical" evidence="2">
    <location>
        <begin position="511"/>
        <end position="536"/>
    </location>
</feature>
<accession>A0A2J6QKU8</accession>
<evidence type="ECO:0000256" key="2">
    <source>
        <dbReference type="SAM" id="Phobius"/>
    </source>
</evidence>
<protein>
    <submittedName>
        <fullName evidence="3">Uncharacterized protein</fullName>
    </submittedName>
</protein>
<feature type="transmembrane region" description="Helical" evidence="2">
    <location>
        <begin position="556"/>
        <end position="578"/>
    </location>
</feature>
<dbReference type="InterPro" id="IPR053018">
    <property type="entry name" value="Elsinochrome_Biosynth-Asso"/>
</dbReference>
<evidence type="ECO:0000313" key="3">
    <source>
        <dbReference type="EMBL" id="PMD26877.1"/>
    </source>
</evidence>
<dbReference type="AlphaFoldDB" id="A0A2J6QKU8"/>
<dbReference type="PANTHER" id="PTHR37577">
    <property type="entry name" value="INTEGRAL MEMBRANE PROTEIN"/>
    <property type="match status" value="1"/>
</dbReference>
<gene>
    <name evidence="3" type="ORF">NA56DRAFT_698118</name>
</gene>
<sequence length="608" mass="67760">MSSCPALNCSAALAFPPELKPNPDVSGIGVLIGFLATAYFAWILLVVHYVLVFDTSNAGLKADGDSEDSADGADYPTNPIDESLLKFISKWFERPQDTWKEALEKLLLIMSDQQIITGKLSSEAGSLSSAAASRHIIDRLLFTLYLYENVPLRSWRLGLMTILIASLVIALIPTGNQAWLTDTDYAGIPAWCLFNYSNSDPADPSDNPGGLGGPMELSILVLVFSYATRAIKMFRWSSIQSRLYLRTKPGNKWIFLIPYYIILSILLVVRSWLDLFESMMFEITWLLIALIWGTIRLFGTRNTTMGNGNILEENFWAFGQALATAMLGLLVFSAIETYIGQIDIDMGVNLLISLLETGRKMKRDASSNDPPPSDNASTKSPECPVSEARQIVPMGRDIADESTVASLTQDPQQVIPRSWTAYSTEERTTGEENIQLNATTRKNPRSSLVVESTAPHKANYYEKSWYIVLAMFQYLQVLSVSGGILSGAYYINPSDQNFSGLFGSDKYVYSIFLRLLNWLTVYAPLSSFIITLPYTIPAKVPAIFRKWLLLPRRRRVMVFTKQVVIFAIAELFSLDTLFGMPFGLPWEDVIGDYSQFLLVLVLSGVIAV</sequence>
<dbReference type="EMBL" id="KZ613467">
    <property type="protein sequence ID" value="PMD26877.1"/>
    <property type="molecule type" value="Genomic_DNA"/>
</dbReference>
<organism evidence="3 4">
    <name type="scientific">Hyaloscypha hepaticicola</name>
    <dbReference type="NCBI Taxonomy" id="2082293"/>
    <lineage>
        <taxon>Eukaryota</taxon>
        <taxon>Fungi</taxon>
        <taxon>Dikarya</taxon>
        <taxon>Ascomycota</taxon>
        <taxon>Pezizomycotina</taxon>
        <taxon>Leotiomycetes</taxon>
        <taxon>Helotiales</taxon>
        <taxon>Hyaloscyphaceae</taxon>
        <taxon>Hyaloscypha</taxon>
    </lineage>
</organism>
<evidence type="ECO:0000256" key="1">
    <source>
        <dbReference type="SAM" id="MobiDB-lite"/>
    </source>
</evidence>
<keyword evidence="2" id="KW-1133">Transmembrane helix</keyword>
<feature type="transmembrane region" description="Helical" evidence="2">
    <location>
        <begin position="211"/>
        <end position="232"/>
    </location>
</feature>
<feature type="transmembrane region" description="Helical" evidence="2">
    <location>
        <begin position="465"/>
        <end position="491"/>
    </location>
</feature>
<reference evidence="3 4" key="1">
    <citation type="submission" date="2016-05" db="EMBL/GenBank/DDBJ databases">
        <title>A degradative enzymes factory behind the ericoid mycorrhizal symbiosis.</title>
        <authorList>
            <consortium name="DOE Joint Genome Institute"/>
            <person name="Martino E."/>
            <person name="Morin E."/>
            <person name="Grelet G."/>
            <person name="Kuo A."/>
            <person name="Kohler A."/>
            <person name="Daghino S."/>
            <person name="Barry K."/>
            <person name="Choi C."/>
            <person name="Cichocki N."/>
            <person name="Clum A."/>
            <person name="Copeland A."/>
            <person name="Hainaut M."/>
            <person name="Haridas S."/>
            <person name="Labutti K."/>
            <person name="Lindquist E."/>
            <person name="Lipzen A."/>
            <person name="Khouja H.-R."/>
            <person name="Murat C."/>
            <person name="Ohm R."/>
            <person name="Olson A."/>
            <person name="Spatafora J."/>
            <person name="Veneault-Fourrey C."/>
            <person name="Henrissat B."/>
            <person name="Grigoriev I."/>
            <person name="Martin F."/>
            <person name="Perotto S."/>
        </authorList>
    </citation>
    <scope>NUCLEOTIDE SEQUENCE [LARGE SCALE GENOMIC DNA]</scope>
    <source>
        <strain evidence="3 4">UAMH 7357</strain>
    </source>
</reference>
<name>A0A2J6QKU8_9HELO</name>
<dbReference type="STRING" id="1745343.A0A2J6QKU8"/>
<dbReference type="OrthoDB" id="5427664at2759"/>
<keyword evidence="4" id="KW-1185">Reference proteome</keyword>
<dbReference type="PANTHER" id="PTHR37577:SF1">
    <property type="entry name" value="INTEGRAL MEMBRANE PROTEIN"/>
    <property type="match status" value="1"/>
</dbReference>
<feature type="transmembrane region" description="Helical" evidence="2">
    <location>
        <begin position="28"/>
        <end position="51"/>
    </location>
</feature>
<keyword evidence="2" id="KW-0472">Membrane</keyword>
<keyword evidence="2" id="KW-0812">Transmembrane</keyword>
<feature type="transmembrane region" description="Helical" evidence="2">
    <location>
        <begin position="157"/>
        <end position="175"/>
    </location>
</feature>